<keyword evidence="4 8" id="KW-1003">Cell membrane</keyword>
<name>A0A0G3WFU2_9CLOT</name>
<feature type="transmembrane region" description="Helical" evidence="9">
    <location>
        <begin position="363"/>
        <end position="383"/>
    </location>
</feature>
<dbReference type="GO" id="GO:0005345">
    <property type="term" value="F:purine nucleobase transmembrane transporter activity"/>
    <property type="evidence" value="ECO:0007669"/>
    <property type="project" value="TreeGrafter"/>
</dbReference>
<feature type="transmembrane region" description="Helical" evidence="9">
    <location>
        <begin position="86"/>
        <end position="106"/>
    </location>
</feature>
<evidence type="ECO:0000313" key="11">
    <source>
        <dbReference type="Proteomes" id="UP000035704"/>
    </source>
</evidence>
<comment type="similarity">
    <text evidence="2 8">Belongs to the nucleobase:cation symporter-2 (NCS2) (TC 2.A.40) family. Azg-like subfamily.</text>
</comment>
<comment type="subcellular location">
    <subcellularLocation>
        <location evidence="1 8">Cell membrane</location>
        <topology evidence="1 8">Multi-pass membrane protein</topology>
    </subcellularLocation>
</comment>
<accession>A0A0G3WFU2</accession>
<dbReference type="Pfam" id="PF00860">
    <property type="entry name" value="Xan_ur_permease"/>
    <property type="match status" value="1"/>
</dbReference>
<evidence type="ECO:0000256" key="9">
    <source>
        <dbReference type="SAM" id="Phobius"/>
    </source>
</evidence>
<evidence type="ECO:0000256" key="3">
    <source>
        <dbReference type="ARBA" id="ARBA00022448"/>
    </source>
</evidence>
<feature type="transmembrane region" description="Helical" evidence="9">
    <location>
        <begin position="58"/>
        <end position="79"/>
    </location>
</feature>
<evidence type="ECO:0000256" key="8">
    <source>
        <dbReference type="PIRNR" id="PIRNR005353"/>
    </source>
</evidence>
<evidence type="ECO:0000256" key="6">
    <source>
        <dbReference type="ARBA" id="ARBA00022989"/>
    </source>
</evidence>
<dbReference type="EMBL" id="CP009687">
    <property type="protein sequence ID" value="AKL97218.1"/>
    <property type="molecule type" value="Genomic_DNA"/>
</dbReference>
<keyword evidence="6 8" id="KW-1133">Transmembrane helix</keyword>
<evidence type="ECO:0000256" key="1">
    <source>
        <dbReference type="ARBA" id="ARBA00004651"/>
    </source>
</evidence>
<dbReference type="GO" id="GO:0005886">
    <property type="term" value="C:plasma membrane"/>
    <property type="evidence" value="ECO:0007669"/>
    <property type="project" value="UniProtKB-SubCell"/>
</dbReference>
<keyword evidence="5 8" id="KW-0812">Transmembrane</keyword>
<keyword evidence="3 8" id="KW-0813">Transport</keyword>
<feature type="transmembrane region" description="Helical" evidence="9">
    <location>
        <begin position="213"/>
        <end position="230"/>
    </location>
</feature>
<evidence type="ECO:0000313" key="10">
    <source>
        <dbReference type="EMBL" id="AKL97218.1"/>
    </source>
</evidence>
<dbReference type="PIRSF" id="PIRSF005353">
    <property type="entry name" value="PbuG"/>
    <property type="match status" value="1"/>
</dbReference>
<dbReference type="KEGG" id="cace:CACET_c37900"/>
<dbReference type="InterPro" id="IPR045018">
    <property type="entry name" value="Azg-like"/>
</dbReference>
<dbReference type="PANTHER" id="PTHR43337">
    <property type="entry name" value="XANTHINE/URACIL PERMEASE C887.17-RELATED"/>
    <property type="match status" value="1"/>
</dbReference>
<evidence type="ECO:0000256" key="2">
    <source>
        <dbReference type="ARBA" id="ARBA00005697"/>
    </source>
</evidence>
<dbReference type="InterPro" id="IPR026033">
    <property type="entry name" value="Azg-like_bact_archaea"/>
</dbReference>
<feature type="transmembrane region" description="Helical" evidence="9">
    <location>
        <begin position="305"/>
        <end position="327"/>
    </location>
</feature>
<gene>
    <name evidence="10" type="ORF">CACET_c37900</name>
</gene>
<protein>
    <submittedName>
        <fullName evidence="10">Permease</fullName>
    </submittedName>
</protein>
<feature type="transmembrane region" description="Helical" evidence="9">
    <location>
        <begin position="263"/>
        <end position="285"/>
    </location>
</feature>
<reference evidence="10 11" key="1">
    <citation type="submission" date="2014-10" db="EMBL/GenBank/DDBJ databases">
        <title>Genome sequence of Clostridium aceticum DSM 1496.</title>
        <authorList>
            <person name="Poehlein A."/>
            <person name="Schiel-Bengelsdorf B."/>
            <person name="Gottschalk G."/>
            <person name="Duerre P."/>
            <person name="Daniel R."/>
        </authorList>
    </citation>
    <scope>NUCLEOTIDE SEQUENCE [LARGE SCALE GENOMIC DNA]</scope>
    <source>
        <strain evidence="10 11">DSM 1496</strain>
    </source>
</reference>
<dbReference type="OrthoDB" id="9808458at2"/>
<feature type="transmembrane region" description="Helical" evidence="9">
    <location>
        <begin position="395"/>
        <end position="422"/>
    </location>
</feature>
<dbReference type="AlphaFoldDB" id="A0A0G3WFU2"/>
<keyword evidence="7 8" id="KW-0472">Membrane</keyword>
<dbReference type="PANTHER" id="PTHR43337:SF1">
    <property type="entry name" value="XANTHINE_URACIL PERMEASE C887.17-RELATED"/>
    <property type="match status" value="1"/>
</dbReference>
<organism evidence="10 11">
    <name type="scientific">Clostridium aceticum</name>
    <dbReference type="NCBI Taxonomy" id="84022"/>
    <lineage>
        <taxon>Bacteria</taxon>
        <taxon>Bacillati</taxon>
        <taxon>Bacillota</taxon>
        <taxon>Clostridia</taxon>
        <taxon>Eubacteriales</taxon>
        <taxon>Clostridiaceae</taxon>
        <taxon>Clostridium</taxon>
    </lineage>
</organism>
<keyword evidence="11" id="KW-1185">Reference proteome</keyword>
<evidence type="ECO:0000256" key="4">
    <source>
        <dbReference type="ARBA" id="ARBA00022475"/>
    </source>
</evidence>
<dbReference type="Proteomes" id="UP000035704">
    <property type="component" value="Chromosome"/>
</dbReference>
<dbReference type="InterPro" id="IPR006043">
    <property type="entry name" value="NCS2"/>
</dbReference>
<dbReference type="STRING" id="84022.CACET_c37900"/>
<feature type="transmembrane region" description="Helical" evidence="9">
    <location>
        <begin position="28"/>
        <end position="46"/>
    </location>
</feature>
<feature type="transmembrane region" description="Helical" evidence="9">
    <location>
        <begin position="150"/>
        <end position="172"/>
    </location>
</feature>
<proteinExistence type="inferred from homology"/>
<evidence type="ECO:0000256" key="5">
    <source>
        <dbReference type="ARBA" id="ARBA00022692"/>
    </source>
</evidence>
<feature type="transmembrane region" description="Helical" evidence="9">
    <location>
        <begin position="434"/>
        <end position="451"/>
    </location>
</feature>
<sequence>MEISKLHHSLSPLEKIFKLKENHTNVKTEVMAGITTFMTMAYILVVNPSVLSATGMDLGALFTATALSAIVATLVMALYANLPYALAPAMGPNAFFAFTVVIGMGYSWETALTIVFLEGILFLLLTFFNIREAIVHAIPLTVKKAMSVGIGLFIAFLGLYNSGIVVTGMFHIGEGVLDGVPMAIGNITSGSPLLACIGLLLTGFLMARKVKGALLLGILATTIIGIPMGVTQLPEGLRLFSAPPSLSPILFQFDFSNLFSLDILVLLFIFLFVDMFNTVGTLVGVGAKANMLDEEGNIPKAKEALFADAVGTTMGAVFGTSTVTTYVESAAGVAAGGRTGLTALSTAFMFVMALFLSPLFIMIPAAATAPALVLVGLFMISPIKDIDFDDFTEAIPAFLTIIMMPLTYSISEGIIFGMMSYLVLKLLAGKRKEISPLMYIIVVLFIIKIAVG</sequence>
<evidence type="ECO:0000256" key="7">
    <source>
        <dbReference type="ARBA" id="ARBA00023136"/>
    </source>
</evidence>
<feature type="transmembrane region" description="Helical" evidence="9">
    <location>
        <begin position="184"/>
        <end position="206"/>
    </location>
</feature>
<dbReference type="PATRIC" id="fig|84022.6.peg.3872"/>